<organism evidence="1 2">
    <name type="scientific">Nitrosomonas communis</name>
    <dbReference type="NCBI Taxonomy" id="44574"/>
    <lineage>
        <taxon>Bacteria</taxon>
        <taxon>Pseudomonadati</taxon>
        <taxon>Pseudomonadota</taxon>
        <taxon>Betaproteobacteria</taxon>
        <taxon>Nitrosomonadales</taxon>
        <taxon>Nitrosomonadaceae</taxon>
        <taxon>Nitrosomonas</taxon>
    </lineage>
</organism>
<keyword evidence="2" id="KW-1185">Reference proteome</keyword>
<reference evidence="2" key="1">
    <citation type="submission" date="2016-10" db="EMBL/GenBank/DDBJ databases">
        <authorList>
            <person name="Varghese N."/>
            <person name="Submissions S."/>
        </authorList>
    </citation>
    <scope>NUCLEOTIDE SEQUENCE [LARGE SCALE GENOMIC DNA]</scope>
    <source>
        <strain evidence="2">Nm44</strain>
    </source>
</reference>
<evidence type="ECO:0000313" key="2">
    <source>
        <dbReference type="Proteomes" id="UP000183287"/>
    </source>
</evidence>
<dbReference type="AlphaFoldDB" id="A0A1I4W516"/>
<protein>
    <submittedName>
        <fullName evidence="1">Uncharacterized protein</fullName>
    </submittedName>
</protein>
<dbReference type="EMBL" id="FOUB01000099">
    <property type="protein sequence ID" value="SFN08651.1"/>
    <property type="molecule type" value="Genomic_DNA"/>
</dbReference>
<name>A0A1I4W516_9PROT</name>
<proteinExistence type="predicted"/>
<gene>
    <name evidence="1" type="ORF">SAMN05421863_10998</name>
</gene>
<sequence>MIASYAVRWLIGLYKSMIKLLQIRYRPNLQNLYHFFGGRYFYSTVKVVVMPALM</sequence>
<accession>A0A1I4W516</accession>
<evidence type="ECO:0000313" key="1">
    <source>
        <dbReference type="EMBL" id="SFN08651.1"/>
    </source>
</evidence>
<dbReference type="Proteomes" id="UP000183287">
    <property type="component" value="Unassembled WGS sequence"/>
</dbReference>